<comment type="subcellular location">
    <subcellularLocation>
        <location evidence="1">Nucleus</location>
    </subcellularLocation>
</comment>
<evidence type="ECO:0000313" key="9">
    <source>
        <dbReference type="EMBL" id="CDR41653.1"/>
    </source>
</evidence>
<feature type="compositionally biased region" description="Basic and acidic residues" evidence="5">
    <location>
        <begin position="1924"/>
        <end position="1949"/>
    </location>
</feature>
<feature type="compositionally biased region" description="Polar residues" evidence="5">
    <location>
        <begin position="1842"/>
        <end position="1857"/>
    </location>
</feature>
<dbReference type="PANTHER" id="PTHR18898:SF2">
    <property type="entry name" value="NUCLEOPROTEIN TPR"/>
    <property type="match status" value="1"/>
</dbReference>
<dbReference type="PANTHER" id="PTHR18898">
    <property type="entry name" value="NUCLEOPROTEIN TPR-RELATED"/>
    <property type="match status" value="1"/>
</dbReference>
<dbReference type="Pfam" id="PF25481">
    <property type="entry name" value="Nucleoprot-TPR"/>
    <property type="match status" value="1"/>
</dbReference>
<reference evidence="9" key="1">
    <citation type="journal article" date="2014" name="Genome Announc.">
        <title>Genome sequence of the yeast Cyberlindnera fabianii (Hansenula fabianii).</title>
        <authorList>
            <person name="Freel K.C."/>
            <person name="Sarilar V."/>
            <person name="Neuveglise C."/>
            <person name="Devillers H."/>
            <person name="Friedrich A."/>
            <person name="Schacherer J."/>
        </authorList>
    </citation>
    <scope>NUCLEOTIDE SEQUENCE</scope>
    <source>
        <strain evidence="9">YJS4271</strain>
    </source>
</reference>
<feature type="compositionally biased region" description="Basic and acidic residues" evidence="5">
    <location>
        <begin position="1516"/>
        <end position="1574"/>
    </location>
</feature>
<feature type="coiled-coil region" evidence="4">
    <location>
        <begin position="1160"/>
        <end position="1219"/>
    </location>
</feature>
<feature type="compositionally biased region" description="Basic and acidic residues" evidence="5">
    <location>
        <begin position="1"/>
        <end position="13"/>
    </location>
</feature>
<gene>
    <name evidence="9" type="ORF">CYFA0S_07e04654g</name>
</gene>
<dbReference type="GO" id="GO:0006606">
    <property type="term" value="P:protein import into nucleus"/>
    <property type="evidence" value="ECO:0007669"/>
    <property type="project" value="InterPro"/>
</dbReference>
<feature type="coiled-coil region" evidence="4">
    <location>
        <begin position="369"/>
        <end position="435"/>
    </location>
</feature>
<feature type="domain" description="Nucleoprotein TPR/MLP1-2" evidence="6">
    <location>
        <begin position="1103"/>
        <end position="1230"/>
    </location>
</feature>
<feature type="region of interest" description="Disordered" evidence="5">
    <location>
        <begin position="1508"/>
        <end position="1574"/>
    </location>
</feature>
<dbReference type="GO" id="GO:0005643">
    <property type="term" value="C:nuclear pore"/>
    <property type="evidence" value="ECO:0007669"/>
    <property type="project" value="TreeGrafter"/>
</dbReference>
<feature type="region of interest" description="Disordered" evidence="5">
    <location>
        <begin position="1"/>
        <end position="41"/>
    </location>
</feature>
<dbReference type="InterPro" id="IPR057577">
    <property type="entry name" value="Nucleoprot-TPR/MLP1_dom"/>
</dbReference>
<evidence type="ECO:0000259" key="6">
    <source>
        <dbReference type="Pfam" id="PF07926"/>
    </source>
</evidence>
<dbReference type="InterPro" id="IPR012929">
    <property type="entry name" value="Nucleoprot-TPR/MLP1-2_dom"/>
</dbReference>
<proteinExistence type="predicted"/>
<dbReference type="VEuPathDB" id="FungiDB:BON22_3801"/>
<dbReference type="InterPro" id="IPR057974">
    <property type="entry name" value="NUA/TPR/MLP1-2-like_dom"/>
</dbReference>
<dbReference type="GO" id="GO:0006406">
    <property type="term" value="P:mRNA export from nucleus"/>
    <property type="evidence" value="ECO:0007669"/>
    <property type="project" value="TreeGrafter"/>
</dbReference>
<evidence type="ECO:0000256" key="4">
    <source>
        <dbReference type="SAM" id="Coils"/>
    </source>
</evidence>
<feature type="domain" description="NUA/TPR/MLP1-2-like" evidence="8">
    <location>
        <begin position="542"/>
        <end position="649"/>
    </location>
</feature>
<feature type="region of interest" description="Disordered" evidence="5">
    <location>
        <begin position="1638"/>
        <end position="1679"/>
    </location>
</feature>
<feature type="domain" description="Nucleoprotein TPR/MPL1" evidence="7">
    <location>
        <begin position="254"/>
        <end position="331"/>
    </location>
</feature>
<feature type="coiled-coil region" evidence="4">
    <location>
        <begin position="1248"/>
        <end position="1331"/>
    </location>
</feature>
<dbReference type="GO" id="GO:0017056">
    <property type="term" value="F:structural constituent of nuclear pore"/>
    <property type="evidence" value="ECO:0007669"/>
    <property type="project" value="TreeGrafter"/>
</dbReference>
<dbReference type="Pfam" id="PF07926">
    <property type="entry name" value="TPR_MLP1_2"/>
    <property type="match status" value="1"/>
</dbReference>
<feature type="compositionally biased region" description="Low complexity" evidence="5">
    <location>
        <begin position="1657"/>
        <end position="1676"/>
    </location>
</feature>
<feature type="coiled-coil region" evidence="4">
    <location>
        <begin position="722"/>
        <end position="1124"/>
    </location>
</feature>
<keyword evidence="3" id="KW-0539">Nucleus</keyword>
<dbReference type="Gene3D" id="1.10.287.1490">
    <property type="match status" value="2"/>
</dbReference>
<accession>A0A061B3R1</accession>
<evidence type="ECO:0000256" key="1">
    <source>
        <dbReference type="ARBA" id="ARBA00004123"/>
    </source>
</evidence>
<protein>
    <submittedName>
        <fullName evidence="9">CYFA0S07e04654g1_1</fullName>
    </submittedName>
</protein>
<feature type="region of interest" description="Disordered" evidence="5">
    <location>
        <begin position="1839"/>
        <end position="1949"/>
    </location>
</feature>
<feature type="compositionally biased region" description="Basic and acidic residues" evidence="5">
    <location>
        <begin position="22"/>
        <end position="36"/>
    </location>
</feature>
<evidence type="ECO:0000256" key="2">
    <source>
        <dbReference type="ARBA" id="ARBA00023054"/>
    </source>
</evidence>
<dbReference type="PhylomeDB" id="A0A061B3R1"/>
<feature type="coiled-coil region" evidence="4">
    <location>
        <begin position="478"/>
        <end position="568"/>
    </location>
</feature>
<evidence type="ECO:0000259" key="7">
    <source>
        <dbReference type="Pfam" id="PF25481"/>
    </source>
</evidence>
<evidence type="ECO:0000256" key="5">
    <source>
        <dbReference type="SAM" id="MobiDB-lite"/>
    </source>
</evidence>
<dbReference type="EMBL" id="LK052892">
    <property type="protein sequence ID" value="CDR41653.1"/>
    <property type="molecule type" value="Genomic_DNA"/>
</dbReference>
<dbReference type="OrthoDB" id="343070at2759"/>
<organism evidence="9">
    <name type="scientific">Cyberlindnera fabianii</name>
    <name type="common">Yeast</name>
    <name type="synonym">Hansenula fabianii</name>
    <dbReference type="NCBI Taxonomy" id="36022"/>
    <lineage>
        <taxon>Eukaryota</taxon>
        <taxon>Fungi</taxon>
        <taxon>Dikarya</taxon>
        <taxon>Ascomycota</taxon>
        <taxon>Saccharomycotina</taxon>
        <taxon>Saccharomycetes</taxon>
        <taxon>Phaffomycetales</taxon>
        <taxon>Phaffomycetaceae</taxon>
        <taxon>Cyberlindnera</taxon>
    </lineage>
</organism>
<evidence type="ECO:0000259" key="8">
    <source>
        <dbReference type="Pfam" id="PF25785"/>
    </source>
</evidence>
<keyword evidence="2 4" id="KW-0175">Coiled coil</keyword>
<dbReference type="Pfam" id="PF25785">
    <property type="entry name" value="TPR"/>
    <property type="match status" value="1"/>
</dbReference>
<sequence length="1949" mass="218828">MSSPHDSPEHVELPEPLTEEVNGSHDVVEEQSEQQHKASNIIENPQLDLAPHADQTNQSIDLSTVEDIQSFIQQSTQPHLHEDNVDVDSLSSYLQVDRSSIESLSVPVLQKIQATITELTDVRSEKMTLEVKLENSTLMTNKKLELLRSKMNKAESQNGQLKETVASLEETNADLLRKTQELETVYKSSSSATESSQAKFEELSADNRRLMEIISKKNTDIADLKSDYNDLQEDNSKRRKTIVELQSTLQTTESQLLQAKNKCQSLETQLELEKKGHAWVSEQLEKTTSDFTTYRTEKSSEVSKLQSQIDQKSTDINSLELRYKNVSTRFDDVSRKLDDSLLQVKALKDEKSSDHEEYLKEISVKERLITLLQKSLDDAKSKIEHLEDRLDNSRNGVATEAATLQTTVDKYKAQLEHSEAKIKQLEETIDELTQSDPHNTGSSNLPPLSPSAKVIAGKHTGLSLSQLYADFTLIKRQLTQERRAKERMQQQLDGFVNELEQKAPIISATKERAQMLEKELTELSIILETTTREKESLQKSQDELTSRVQESQVEITALRKQRADLARQVQHLVVQVTVRTDDGGPLTPAEKKAIERIAQGDTVLNDSDTDRLISDRLVTFQNIVDLQKKNEDLLRIVRELGAKAEQQERLSKSRLENLESTAINEAKDAIVTLQDELKMVDDKLAAVTRERDMFRSLLAGKSDNNILPGDLSASGIPTNEKVASLSKELEESQNQLTISHEQLERVRVESETTINMLNKQINSLTAERSELSLKLARVNSTNELMTERFNSVQDNLKYTRSEIEEHRKNIQVLQTNLAKQEAKAHQAAEQLIVAKSEADTLRSENSNLKHEKEIWKSIEQRLTQESSSLNDEKNRLNTLLVNLQFADKEREARADEAQKRWSDHTESIEKELANTRTRLSETSAELKDVLSRKDVDSRAYQDRIDSLRTELEAAKSELMTSKHNAVQLESKVESLTSKLSTVESRLQSFQTVANAGDSNAALSETMKLKDELDEAKANLEDAEKSAIEFKQIARDAEEALKSMTEAYDNYTADATKKITDLESEKSSLAEKVEILTEQVNGLTNELEEQKNVSKQTVANVETELQSLRAQVQETSKMKADYDAKVSLMESSFQEQLSVAQQAEQKFEDELQKHAAVTKAFTQLRDETNTVKEQIKQLTTEAKQAKDELIQSQESWDTQKTQLEEELRVANTRVHDLNSQNHILHNQLETLSKSTPQQSIPEGGATAANDAVSDELRELINLLRREKDLAESQLDNATRDLNRIRQQLNLANSELDKTRLELSKSQSRDSDVDRITQEYEKLQKDLEQLDLLRESNTTLRRDLKTNVAKVKLLQEQLSVAEAKVEPLVSEVAQLKTEAAHRAQEVRLITEEKDRWQKRSQDILSKYDRIDPEEHNKLQETVAELTKKIEESEQEHEKETTAIKATLNRLKTEAQEKLKKSSTNYKSLQARFEESAAKLDTTEKEAESFKKKSEELQEEVNTLKQTIVELEGKANAATDEKDKEKKSKKDKLVDNLKKELETTRAELAEKTKELEKAKEAESKLSDAISERDSLSKKVESLETELTQARSLLDESKGLLATPVPIDEDEAKLIAELRSKLEKATAELEASKIEIEMAKSATVAPADALSPDSEGDQQLADVSSVSRAASAPPAAGATEDAVDVEAALAKQKKELRAEFDTELSAKIEEAKQDHIRKIRGATQEKLDSIAKRRTESLEEEHAKKIKELTESYEKKISDLTESYEKKLAEAKAAAGESHNDEKITAEYEAKIAALKEEHAAALEKAVAAAKEQAMREANMRQKLLQGQVEKLRKAKDELTKKLATVESSSEVPAQSDTSAAASPVKPSLPAKPVFGEVQKEAPPAPASAASPAPASPRKEDLVTMNETATKEETETTSAAAAAASEQGLKRPAPEDVAHGEEGPQEKKTKSEA</sequence>
<evidence type="ECO:0000256" key="3">
    <source>
        <dbReference type="ARBA" id="ARBA00023242"/>
    </source>
</evidence>
<feature type="compositionally biased region" description="Low complexity" evidence="5">
    <location>
        <begin position="1912"/>
        <end position="1922"/>
    </location>
</feature>
<name>A0A061B3R1_CYBFA</name>
<feature type="coiled-coil region" evidence="4">
    <location>
        <begin position="623"/>
        <end position="690"/>
    </location>
</feature>
<feature type="coiled-coil region" evidence="4">
    <location>
        <begin position="214"/>
        <end position="276"/>
    </location>
</feature>
<feature type="coiled-coil region" evidence="4">
    <location>
        <begin position="144"/>
        <end position="185"/>
    </location>
</feature>